<dbReference type="FunFam" id="1.10.1200.10:FF:000003">
    <property type="entry name" value="Acyl carrier protein"/>
    <property type="match status" value="1"/>
</dbReference>
<reference evidence="12" key="2">
    <citation type="submission" date="2019-04" db="EMBL/GenBank/DDBJ databases">
        <authorList>
            <person name="Pasella M."/>
        </authorList>
    </citation>
    <scope>NUCLEOTIDE SEQUENCE</scope>
    <source>
        <strain evidence="12">25966_7</strain>
    </source>
</reference>
<dbReference type="SUPFAM" id="SSF47336">
    <property type="entry name" value="ACP-like"/>
    <property type="match status" value="1"/>
</dbReference>
<evidence type="ECO:0000256" key="10">
    <source>
        <dbReference type="RuleBase" id="RU000722"/>
    </source>
</evidence>
<keyword evidence="6 9" id="KW-0276">Fatty acid metabolism</keyword>
<evidence type="ECO:0000313" key="12">
    <source>
        <dbReference type="EMBL" id="QCI06910.1"/>
    </source>
</evidence>
<feature type="domain" description="Carrier" evidence="11">
    <location>
        <begin position="8"/>
        <end position="83"/>
    </location>
</feature>
<comment type="similarity">
    <text evidence="2 9">Belongs to the acyl carrier protein (ACP) family.</text>
</comment>
<gene>
    <name evidence="9 12" type="primary">acpP</name>
</gene>
<dbReference type="NCBIfam" id="TIGR00517">
    <property type="entry name" value="acyl_carrier"/>
    <property type="match status" value="1"/>
</dbReference>
<evidence type="ECO:0000256" key="4">
    <source>
        <dbReference type="ARBA" id="ARBA00022516"/>
    </source>
</evidence>
<dbReference type="EMBL" id="MK814666">
    <property type="protein sequence ID" value="QCI06910.1"/>
    <property type="molecule type" value="Genomic_DNA"/>
</dbReference>
<reference evidence="12" key="1">
    <citation type="journal article" date="2019" name="Mol. Phylogenet. Evol.">
        <title>Morphological evolution and classification of the red algal order Ceramiales inferred using plastid phylogenomics.</title>
        <authorList>
            <person name="Diaz-Tapia P."/>
            <person name="Pasella M.M."/>
            <person name="Verbruggen H."/>
            <person name="Maggs C.A."/>
        </authorList>
    </citation>
    <scope>NUCLEOTIDE SEQUENCE</scope>
    <source>
        <strain evidence="12">25966_7</strain>
    </source>
</reference>
<dbReference type="GO" id="GO:0005829">
    <property type="term" value="C:cytosol"/>
    <property type="evidence" value="ECO:0007669"/>
    <property type="project" value="TreeGrafter"/>
</dbReference>
<dbReference type="GO" id="GO:0009245">
    <property type="term" value="P:lipid A biosynthetic process"/>
    <property type="evidence" value="ECO:0007669"/>
    <property type="project" value="TreeGrafter"/>
</dbReference>
<dbReference type="GO" id="GO:0000035">
    <property type="term" value="F:acyl binding"/>
    <property type="evidence" value="ECO:0007669"/>
    <property type="project" value="TreeGrafter"/>
</dbReference>
<dbReference type="NCBIfam" id="NF002148">
    <property type="entry name" value="PRK00982.1-2"/>
    <property type="match status" value="1"/>
</dbReference>
<evidence type="ECO:0000256" key="3">
    <source>
        <dbReference type="ARBA" id="ARBA00022450"/>
    </source>
</evidence>
<proteinExistence type="inferred from homology"/>
<dbReference type="Pfam" id="PF00550">
    <property type="entry name" value="PP-binding"/>
    <property type="match status" value="1"/>
</dbReference>
<keyword evidence="5 9" id="KW-0597">Phosphoprotein</keyword>
<evidence type="ECO:0000256" key="2">
    <source>
        <dbReference type="ARBA" id="ARBA00010930"/>
    </source>
</evidence>
<organism evidence="12">
    <name type="scientific">Halydictyon mirabile</name>
    <dbReference type="NCBI Taxonomy" id="189652"/>
    <lineage>
        <taxon>Eukaryota</taxon>
        <taxon>Rhodophyta</taxon>
        <taxon>Florideophyceae</taxon>
        <taxon>Rhodymeniophycidae</taxon>
        <taxon>Ceramiales</taxon>
        <taxon>Dasyaceae</taxon>
        <taxon>Halydictyon</taxon>
    </lineage>
</organism>
<dbReference type="PROSITE" id="PS50075">
    <property type="entry name" value="CARRIER"/>
    <property type="match status" value="1"/>
</dbReference>
<geneLocation type="plastid" evidence="12"/>
<dbReference type="GO" id="GO:0000036">
    <property type="term" value="F:acyl carrier activity"/>
    <property type="evidence" value="ECO:0007669"/>
    <property type="project" value="UniProtKB-UniRule"/>
</dbReference>
<keyword evidence="9" id="KW-0963">Cytoplasm</keyword>
<keyword evidence="8 9" id="KW-0275">Fatty acid biosynthesis</keyword>
<dbReference type="UniPathway" id="UPA00094"/>
<dbReference type="AlphaFoldDB" id="A0A4D6WWV1"/>
<evidence type="ECO:0000256" key="6">
    <source>
        <dbReference type="ARBA" id="ARBA00022832"/>
    </source>
</evidence>
<dbReference type="NCBIfam" id="NF002151">
    <property type="entry name" value="PRK00982.1-5"/>
    <property type="match status" value="1"/>
</dbReference>
<dbReference type="PANTHER" id="PTHR20863:SF76">
    <property type="entry name" value="CARRIER DOMAIN-CONTAINING PROTEIN"/>
    <property type="match status" value="1"/>
</dbReference>
<comment type="subcellular location">
    <subcellularLocation>
        <location evidence="9">Cytoplasm</location>
    </subcellularLocation>
</comment>
<dbReference type="PANTHER" id="PTHR20863">
    <property type="entry name" value="ACYL CARRIER PROTEIN"/>
    <property type="match status" value="1"/>
</dbReference>
<dbReference type="InterPro" id="IPR003231">
    <property type="entry name" value="ACP"/>
</dbReference>
<accession>A0A4D6WWV1</accession>
<dbReference type="InterPro" id="IPR009081">
    <property type="entry name" value="PP-bd_ACP"/>
</dbReference>
<comment type="PTM">
    <text evidence="9">4'-phosphopantetheine is transferred from CoA to a specific serine of apo-ACP by AcpS. This modification is essential for activity because fatty acids are bound in thioester linkage to the sulfhydryl of the prosthetic group.</text>
</comment>
<evidence type="ECO:0000256" key="7">
    <source>
        <dbReference type="ARBA" id="ARBA00023098"/>
    </source>
</evidence>
<dbReference type="GO" id="GO:0016020">
    <property type="term" value="C:membrane"/>
    <property type="evidence" value="ECO:0007669"/>
    <property type="project" value="GOC"/>
</dbReference>
<dbReference type="GO" id="GO:0005739">
    <property type="term" value="C:mitochondrion"/>
    <property type="evidence" value="ECO:0007669"/>
    <property type="project" value="UniProtKB-ARBA"/>
</dbReference>
<evidence type="ECO:0000256" key="8">
    <source>
        <dbReference type="ARBA" id="ARBA00023160"/>
    </source>
</evidence>
<protein>
    <recommendedName>
        <fullName evidence="9 10">Acyl carrier protein</fullName>
        <shortName evidence="9">ACP</shortName>
    </recommendedName>
</protein>
<evidence type="ECO:0000256" key="9">
    <source>
        <dbReference type="HAMAP-Rule" id="MF_01217"/>
    </source>
</evidence>
<comment type="function">
    <text evidence="9 10">Carrier of the growing fatty acid chain in fatty acid biosynthesis.</text>
</comment>
<evidence type="ECO:0000256" key="5">
    <source>
        <dbReference type="ARBA" id="ARBA00022553"/>
    </source>
</evidence>
<name>A0A4D6WWV1_9FLOR</name>
<evidence type="ECO:0000256" key="1">
    <source>
        <dbReference type="ARBA" id="ARBA00005194"/>
    </source>
</evidence>
<feature type="modified residue" description="O-(pantetheine 4'-phosphoryl)serine" evidence="9">
    <location>
        <position position="43"/>
    </location>
</feature>
<keyword evidence="3 9" id="KW-0596">Phosphopantetheine</keyword>
<comment type="pathway">
    <text evidence="1 9">Lipid metabolism; fatty acid biosynthesis.</text>
</comment>
<keyword evidence="12" id="KW-0934">Plastid</keyword>
<dbReference type="InterPro" id="IPR036736">
    <property type="entry name" value="ACP-like_sf"/>
</dbReference>
<keyword evidence="7 9" id="KW-0443">Lipid metabolism</keyword>
<sequence length="89" mass="9795">MSLNKIELDIFEKVKDIVVQQLAVDKAKVTLDANFANDLGADSLDTVELVIAIEEEFGIQIPDEDAESITTLSQAVNFIEEAIKKKSKS</sequence>
<evidence type="ECO:0000259" key="11">
    <source>
        <dbReference type="PROSITE" id="PS50075"/>
    </source>
</evidence>
<dbReference type="NCBIfam" id="NF002150">
    <property type="entry name" value="PRK00982.1-4"/>
    <property type="match status" value="1"/>
</dbReference>
<dbReference type="Gene3D" id="1.10.1200.10">
    <property type="entry name" value="ACP-like"/>
    <property type="match status" value="1"/>
</dbReference>
<dbReference type="HAMAP" id="MF_01217">
    <property type="entry name" value="Acyl_carrier"/>
    <property type="match status" value="1"/>
</dbReference>
<keyword evidence="4 9" id="KW-0444">Lipid biosynthesis</keyword>